<organism evidence="1">
    <name type="scientific">marine metagenome</name>
    <dbReference type="NCBI Taxonomy" id="408172"/>
    <lineage>
        <taxon>unclassified sequences</taxon>
        <taxon>metagenomes</taxon>
        <taxon>ecological metagenomes</taxon>
    </lineage>
</organism>
<evidence type="ECO:0000313" key="1">
    <source>
        <dbReference type="EMBL" id="SVB65743.1"/>
    </source>
</evidence>
<gene>
    <name evidence="1" type="ORF">METZ01_LOCUS218597</name>
</gene>
<dbReference type="EMBL" id="UINC01051503">
    <property type="protein sequence ID" value="SVB65743.1"/>
    <property type="molecule type" value="Genomic_DNA"/>
</dbReference>
<accession>A0A382FU10</accession>
<protein>
    <submittedName>
        <fullName evidence="1">Uncharacterized protein</fullName>
    </submittedName>
</protein>
<reference evidence="1" key="1">
    <citation type="submission" date="2018-05" db="EMBL/GenBank/DDBJ databases">
        <authorList>
            <person name="Lanie J.A."/>
            <person name="Ng W.-L."/>
            <person name="Kazmierczak K.M."/>
            <person name="Andrzejewski T.M."/>
            <person name="Davidsen T.M."/>
            <person name="Wayne K.J."/>
            <person name="Tettelin H."/>
            <person name="Glass J.I."/>
            <person name="Rusch D."/>
            <person name="Podicherti R."/>
            <person name="Tsui H.-C.T."/>
            <person name="Winkler M.E."/>
        </authorList>
    </citation>
    <scope>NUCLEOTIDE SEQUENCE</scope>
</reference>
<feature type="non-terminal residue" evidence="1">
    <location>
        <position position="62"/>
    </location>
</feature>
<dbReference type="AlphaFoldDB" id="A0A382FU10"/>
<name>A0A382FU10_9ZZZZ</name>
<sequence>MTGRHARLIVLSIVGLAVLITASCAPQAPRLEEFIDPEIAEAQFPLPSRKGGSPTYCSIIFL</sequence>
<feature type="non-terminal residue" evidence="1">
    <location>
        <position position="1"/>
    </location>
</feature>
<proteinExistence type="predicted"/>
<dbReference type="PROSITE" id="PS51257">
    <property type="entry name" value="PROKAR_LIPOPROTEIN"/>
    <property type="match status" value="1"/>
</dbReference>